<dbReference type="PANTHER" id="PTHR30033">
    <property type="entry name" value="FLAGELLAR HOOK-ASSOCIATED PROTEIN 1"/>
    <property type="match status" value="1"/>
</dbReference>
<evidence type="ECO:0000256" key="2">
    <source>
        <dbReference type="ARBA" id="ARBA00004613"/>
    </source>
</evidence>
<dbReference type="Pfam" id="PF22638">
    <property type="entry name" value="FlgK_D1"/>
    <property type="match status" value="1"/>
</dbReference>
<dbReference type="Proteomes" id="UP000463224">
    <property type="component" value="Unassembled WGS sequence"/>
</dbReference>
<dbReference type="NCBIfam" id="TIGR02492">
    <property type="entry name" value="flgK_ends"/>
    <property type="match status" value="1"/>
</dbReference>
<evidence type="ECO:0000256" key="3">
    <source>
        <dbReference type="ARBA" id="ARBA00009677"/>
    </source>
</evidence>
<dbReference type="GO" id="GO:0005198">
    <property type="term" value="F:structural molecule activity"/>
    <property type="evidence" value="ECO:0007669"/>
    <property type="project" value="InterPro"/>
</dbReference>
<evidence type="ECO:0000259" key="8">
    <source>
        <dbReference type="Pfam" id="PF22638"/>
    </source>
</evidence>
<dbReference type="GO" id="GO:0009424">
    <property type="term" value="C:bacterial-type flagellum hook"/>
    <property type="evidence" value="ECO:0007669"/>
    <property type="project" value="InterPro"/>
</dbReference>
<keyword evidence="9" id="KW-0966">Cell projection</keyword>
<keyword evidence="6" id="KW-0975">Bacterial flagellum</keyword>
<keyword evidence="9" id="KW-0282">Flagellum</keyword>
<dbReference type="SUPFAM" id="SSF64518">
    <property type="entry name" value="Phase 1 flagellin"/>
    <property type="match status" value="1"/>
</dbReference>
<comment type="subcellular location">
    <subcellularLocation>
        <location evidence="1">Bacterial flagellum</location>
    </subcellularLocation>
    <subcellularLocation>
        <location evidence="2">Secreted</location>
    </subcellularLocation>
</comment>
<dbReference type="RefSeq" id="WP_156710607.1">
    <property type="nucleotide sequence ID" value="NZ_WPHG01000001.1"/>
</dbReference>
<keyword evidence="9" id="KW-0969">Cilium</keyword>
<comment type="caution">
    <text evidence="9">The sequence shown here is derived from an EMBL/GenBank/DDBJ whole genome shotgun (WGS) entry which is preliminary data.</text>
</comment>
<dbReference type="EMBL" id="WPHG01000001">
    <property type="protein sequence ID" value="MVA95715.1"/>
    <property type="molecule type" value="Genomic_DNA"/>
</dbReference>
<dbReference type="PANTHER" id="PTHR30033:SF1">
    <property type="entry name" value="FLAGELLAR HOOK-ASSOCIATED PROTEIN 1"/>
    <property type="match status" value="1"/>
</dbReference>
<feature type="domain" description="Flagellar hook-associated protein FlgK helical" evidence="8">
    <location>
        <begin position="95"/>
        <end position="307"/>
    </location>
</feature>
<gene>
    <name evidence="9" type="primary">flgK</name>
    <name evidence="9" type="ORF">GN330_00420</name>
</gene>
<evidence type="ECO:0000256" key="1">
    <source>
        <dbReference type="ARBA" id="ARBA00004365"/>
    </source>
</evidence>
<accession>A0A844Q905</accession>
<dbReference type="InterPro" id="IPR002371">
    <property type="entry name" value="FlgK"/>
</dbReference>
<comment type="similarity">
    <text evidence="3">Belongs to the flagella basal body rod proteins family.</text>
</comment>
<dbReference type="InterPro" id="IPR053927">
    <property type="entry name" value="FlgK_helical"/>
</dbReference>
<reference evidence="9 10" key="1">
    <citation type="submission" date="2019-12" db="EMBL/GenBank/DDBJ databases">
        <title>Nitratireductor arenosus sp. nov., Isolated from sea sand, Jeju island, South Korea.</title>
        <authorList>
            <person name="Kim W."/>
        </authorList>
    </citation>
    <scope>NUCLEOTIDE SEQUENCE [LARGE SCALE GENOMIC DNA]</scope>
    <source>
        <strain evidence="9 10">CAU 1489</strain>
    </source>
</reference>
<name>A0A844Q905_9HYPH</name>
<evidence type="ECO:0000256" key="5">
    <source>
        <dbReference type="ARBA" id="ARBA00022525"/>
    </source>
</evidence>
<evidence type="ECO:0000313" key="9">
    <source>
        <dbReference type="EMBL" id="MVA95715.1"/>
    </source>
</evidence>
<protein>
    <recommendedName>
        <fullName evidence="4">Flagellar hook-associated protein 1</fullName>
    </recommendedName>
</protein>
<dbReference type="Pfam" id="PF06429">
    <property type="entry name" value="Flg_bbr_C"/>
    <property type="match status" value="1"/>
</dbReference>
<evidence type="ECO:0000313" key="10">
    <source>
        <dbReference type="Proteomes" id="UP000463224"/>
    </source>
</evidence>
<proteinExistence type="inferred from homology"/>
<dbReference type="GO" id="GO:0044780">
    <property type="term" value="P:bacterial-type flagellum assembly"/>
    <property type="evidence" value="ECO:0007669"/>
    <property type="project" value="InterPro"/>
</dbReference>
<dbReference type="AlphaFoldDB" id="A0A844Q905"/>
<dbReference type="InterPro" id="IPR010930">
    <property type="entry name" value="Flg_bb/hook_C_dom"/>
</dbReference>
<evidence type="ECO:0000259" key="7">
    <source>
        <dbReference type="Pfam" id="PF06429"/>
    </source>
</evidence>
<feature type="domain" description="Flagellar basal-body/hook protein C-terminal" evidence="7">
    <location>
        <begin position="444"/>
        <end position="480"/>
    </location>
</feature>
<dbReference type="GO" id="GO:0005576">
    <property type="term" value="C:extracellular region"/>
    <property type="evidence" value="ECO:0007669"/>
    <property type="project" value="UniProtKB-SubCell"/>
</dbReference>
<organism evidence="9 10">
    <name type="scientific">Nitratireductor arenosus</name>
    <dbReference type="NCBI Taxonomy" id="2682096"/>
    <lineage>
        <taxon>Bacteria</taxon>
        <taxon>Pseudomonadati</taxon>
        <taxon>Pseudomonadota</taxon>
        <taxon>Alphaproteobacteria</taxon>
        <taxon>Hyphomicrobiales</taxon>
        <taxon>Phyllobacteriaceae</taxon>
        <taxon>Nitratireductor</taxon>
    </lineage>
</organism>
<keyword evidence="5" id="KW-0964">Secreted</keyword>
<sequence length="483" mass="49805">MSLTAALGIAQNALLTTARRTSIVSQNVTNASNPDYSRRSAILSSEAPGVRVAEIRRAAAEALFRQNLGASSSWEAQKQLLAGLDALAISVNGADNASSPATALGKLQEALQLYATSPSSATVAEGALDAARQFVHSLNNGSAQIQTFRTNMDVEIGLAVNDLNRLLADFEVANKSVIAARATGRDASDALDQREAILKQISGHIPVSTFARANDDMVITTADGATLFETRPRAVSFESTSAYAPGISGKSVYIDGVPLAPGKNGAVSGRLSSLVTLRDEVATTLQTQLDEIARGAITAFAETDRTGGGAPPLAGLFTWAGGPALPPAGVATTGLAYAITVNPAFDSDVGGTPALLRDGGANGAAYVANPGGASYADLLIDYGDRLGDPIAFDPAAGLAANVSVTELSSGSIGWIEANRQTASNAEMTTSALKVRTAEALSNETGVNIDVEMSLLLDLEHAYEASARLIRTVDQMMATLLEVV</sequence>
<evidence type="ECO:0000256" key="4">
    <source>
        <dbReference type="ARBA" id="ARBA00016244"/>
    </source>
</evidence>
<keyword evidence="10" id="KW-1185">Reference proteome</keyword>
<evidence type="ECO:0000256" key="6">
    <source>
        <dbReference type="ARBA" id="ARBA00023143"/>
    </source>
</evidence>